<organism evidence="1">
    <name type="scientific">Siphoviridae sp. ctOow3</name>
    <dbReference type="NCBI Taxonomy" id="2826315"/>
    <lineage>
        <taxon>Viruses</taxon>
        <taxon>Duplodnaviria</taxon>
        <taxon>Heunggongvirae</taxon>
        <taxon>Uroviricota</taxon>
        <taxon>Caudoviricetes</taxon>
    </lineage>
</organism>
<accession>A0A8S5QZY5</accession>
<dbReference type="Gene3D" id="3.30.2000.30">
    <property type="match status" value="1"/>
</dbReference>
<evidence type="ECO:0000313" key="1">
    <source>
        <dbReference type="EMBL" id="DAE24385.1"/>
    </source>
</evidence>
<dbReference type="EMBL" id="BK015773">
    <property type="protein sequence ID" value="DAE24385.1"/>
    <property type="molecule type" value="Genomic_DNA"/>
</dbReference>
<proteinExistence type="predicted"/>
<name>A0A8S5QZY5_9CAUD</name>
<dbReference type="InterPro" id="IPR053745">
    <property type="entry name" value="Viral_Tail_Comp_sf"/>
</dbReference>
<reference evidence="1" key="1">
    <citation type="journal article" date="2021" name="Proc. Natl. Acad. Sci. U.S.A.">
        <title>A Catalog of Tens of Thousands of Viruses from Human Metagenomes Reveals Hidden Associations with Chronic Diseases.</title>
        <authorList>
            <person name="Tisza M.J."/>
            <person name="Buck C.B."/>
        </authorList>
    </citation>
    <scope>NUCLEOTIDE SEQUENCE</scope>
    <source>
        <strain evidence="1">CtOow3</strain>
    </source>
</reference>
<sequence>MTPNHDLFRKIFAISDARVDTYDYLPNADASYPFVYVGENNGSDTPNNDLIGTARQTVHIYGIRAQRAKIDNISAYLESVLKHLKEGYEYNFNHRNTEKQVIADNTDVQPLLHIVLDLTYNYTKKEK</sequence>
<protein>
    <submittedName>
        <fullName evidence="1">Uncharacterized protein</fullName>
    </submittedName>
</protein>